<dbReference type="Gene3D" id="2.60.40.10">
    <property type="entry name" value="Immunoglobulins"/>
    <property type="match status" value="4"/>
</dbReference>
<evidence type="ECO:0000259" key="3">
    <source>
        <dbReference type="Pfam" id="PF16403"/>
    </source>
</evidence>
<evidence type="ECO:0000256" key="1">
    <source>
        <dbReference type="SAM" id="MobiDB-lite"/>
    </source>
</evidence>
<dbReference type="Pfam" id="PF16403">
    <property type="entry name" value="Bact_surface_Ig-like"/>
    <property type="match status" value="4"/>
</dbReference>
<feature type="compositionally biased region" description="Polar residues" evidence="1">
    <location>
        <begin position="867"/>
        <end position="877"/>
    </location>
</feature>
<dbReference type="InterPro" id="IPR026906">
    <property type="entry name" value="LRR_5"/>
</dbReference>
<name>A0A2I6SWF7_PARSO</name>
<feature type="region of interest" description="Disordered" evidence="1">
    <location>
        <begin position="844"/>
        <end position="877"/>
    </location>
</feature>
<keyword evidence="4" id="KW-0614">Plasmid</keyword>
<feature type="domain" description="Pesticidal crystal protein Cry22Aa Ig-like" evidence="3">
    <location>
        <begin position="774"/>
        <end position="841"/>
    </location>
</feature>
<dbReference type="InterPro" id="IPR032179">
    <property type="entry name" value="Cry22Aa_Ig-like"/>
</dbReference>
<dbReference type="Gene3D" id="3.80.10.10">
    <property type="entry name" value="Ribonuclease Inhibitor"/>
    <property type="match status" value="4"/>
</dbReference>
<dbReference type="EMBL" id="MG205643">
    <property type="protein sequence ID" value="AUO31860.1"/>
    <property type="molecule type" value="Genomic_DNA"/>
</dbReference>
<feature type="domain" description="Pesticidal crystal protein Cry22Aa Ig-like" evidence="3">
    <location>
        <begin position="613"/>
        <end position="680"/>
    </location>
</feature>
<evidence type="ECO:0000313" key="4">
    <source>
        <dbReference type="EMBL" id="AUO31860.1"/>
    </source>
</evidence>
<dbReference type="SUPFAM" id="SSF52058">
    <property type="entry name" value="L domain-like"/>
    <property type="match status" value="1"/>
</dbReference>
<dbReference type="AlphaFoldDB" id="A0A2I6SWF7"/>
<dbReference type="PANTHER" id="PTHR45661:SF3">
    <property type="entry name" value="IG-LIKE DOMAIN-CONTAINING PROTEIN"/>
    <property type="match status" value="1"/>
</dbReference>
<feature type="domain" description="Pesticidal crystal protein Cry22Aa Ig-like" evidence="3">
    <location>
        <begin position="688"/>
        <end position="758"/>
    </location>
</feature>
<keyword evidence="2" id="KW-1133">Transmembrane helix</keyword>
<dbReference type="RefSeq" id="WP_172692235.1">
    <property type="nucleotide sequence ID" value="NZ_MG205643.1"/>
</dbReference>
<protein>
    <recommendedName>
        <fullName evidence="3">Pesticidal crystal protein Cry22Aa Ig-like domain-containing protein</fullName>
    </recommendedName>
</protein>
<feature type="transmembrane region" description="Helical" evidence="2">
    <location>
        <begin position="901"/>
        <end position="919"/>
    </location>
</feature>
<proteinExistence type="predicted"/>
<feature type="compositionally biased region" description="Basic and acidic residues" evidence="1">
    <location>
        <begin position="40"/>
        <end position="64"/>
    </location>
</feature>
<feature type="domain" description="Pesticidal crystal protein Cry22Aa Ig-like" evidence="3">
    <location>
        <begin position="527"/>
        <end position="597"/>
    </location>
</feature>
<dbReference type="Pfam" id="PF13306">
    <property type="entry name" value="LRR_5"/>
    <property type="match status" value="2"/>
</dbReference>
<dbReference type="InterPro" id="IPR013783">
    <property type="entry name" value="Ig-like_fold"/>
</dbReference>
<geneLocation type="plasmid" evidence="4">
    <name>pCS1-5</name>
</geneLocation>
<reference evidence="4" key="1">
    <citation type="submission" date="2017-10" db="EMBL/GenBank/DDBJ databases">
        <title>Conjugative transfer of the toxin plasmid of Clostridium sordellii.</title>
        <authorList>
            <person name="Vidor C.J."/>
            <person name="Awad M."/>
            <person name="Lyras D."/>
        </authorList>
    </citation>
    <scope>NUCLEOTIDE SEQUENCE</scope>
    <source>
        <strain evidence="4">S0804018</strain>
        <plasmid evidence="4">pCS1-5</plasmid>
    </source>
</reference>
<dbReference type="InterPro" id="IPR032675">
    <property type="entry name" value="LRR_dom_sf"/>
</dbReference>
<keyword evidence="2" id="KW-0812">Transmembrane</keyword>
<feature type="compositionally biased region" description="Basic and acidic residues" evidence="1">
    <location>
        <begin position="71"/>
        <end position="100"/>
    </location>
</feature>
<evidence type="ECO:0000256" key="2">
    <source>
        <dbReference type="SAM" id="Phobius"/>
    </source>
</evidence>
<dbReference type="InterPro" id="IPR053139">
    <property type="entry name" value="Surface_bspA-like"/>
</dbReference>
<feature type="region of interest" description="Disordered" evidence="1">
    <location>
        <begin position="40"/>
        <end position="100"/>
    </location>
</feature>
<dbReference type="PANTHER" id="PTHR45661">
    <property type="entry name" value="SURFACE ANTIGEN"/>
    <property type="match status" value="1"/>
</dbReference>
<feature type="compositionally biased region" description="Low complexity" evidence="1">
    <location>
        <begin position="844"/>
        <end position="866"/>
    </location>
</feature>
<keyword evidence="2" id="KW-0472">Membrane</keyword>
<sequence length="928" mass="99060">MNKKNKQAKKVLVGAITTTMIMQSIPLNIFANEEDNKNIESKLETPKEDVEKKDEKTESTKLDTDINPDSDINKDDTKQNGEEKNEELNKVQPKQERDSEIKEKTIVQDKSMDIVNEPAAKSKRTIESAFTITNSGLITKYNPEVGGRDVDIPSMIRGIKVTAIDSYAFNNNQLTSVTIPNGVTSIGIAAFGNNQLTSVIIPDSVTSIEASAFSNNQLTSVTIPNSVISIGTNAFLNNQLTSVIIPNGVTSIEASAFGNNQLTSVTIPNGVTSIGIAAFLNNQLTSVTIPNGVTSIGYSAFSNNQLTSVIIPNGVTSIAGNTFAANNLTSVIIPNSVTSIGEGAFCENQLTGVIIPNGVTSISDSAFARNQLTSVTIPNSVTSIGELAFNANNLTSITIPNSVTSIGEGAFSSNQLTSITIPNSVTSIGNSIMSYQKNTITSERIGDKYIVNLKKAYPNIDLLKVTQLRADGIPITNTEYNSNTGVITLQKKPSKLTYVYIAKNDAVTGGGTNNVNLTVRSNDKPVISGADNVSIKEGTPFNPMAGVTATDTEDGNITKDIKVTGGVDTDKPGKYELTYTVTDKDGNTTTVKRIVTVNMKWVDINNIPVINSENKTIKVGDKFNPMTGVTATDKEDGNITKDIKVIENTVDTSKPGTYKVVYEVTDSKGATATKTITVTVRSNDKPVISGTDNVSIKEGTLFNPMAGVTATDTEDGNITKDIKVTGGVDTDKPGKYELTYTVTDKDGNTTTVKRIVTVNMKWVDINNIPVINSENKTIKVGDKFNPMTGVTATDKEDGNITKDIKVIENTVDTSKPGTYKVVYEVTDSKGATATKTITVNVINGNMGNSTNNNNSSSGTTPSGNTNDIDGNNETTTKKANNLHQNNQVISNNNLNPQTGDMGVLGYLGVGLASLTGLFINRKNKNKDR</sequence>
<accession>A0A2I6SWF7</accession>
<organism evidence="4">
    <name type="scientific">Paraclostridium sordellii</name>
    <name type="common">Clostridium sordellii</name>
    <dbReference type="NCBI Taxonomy" id="1505"/>
    <lineage>
        <taxon>Bacteria</taxon>
        <taxon>Bacillati</taxon>
        <taxon>Bacillota</taxon>
        <taxon>Clostridia</taxon>
        <taxon>Peptostreptococcales</taxon>
        <taxon>Peptostreptococcaceae</taxon>
        <taxon>Paraclostridium</taxon>
    </lineage>
</organism>